<dbReference type="InterPro" id="IPR055357">
    <property type="entry name" value="LRR_At1g61320_AtMIF1"/>
</dbReference>
<dbReference type="PANTHER" id="PTHR34145:SF8">
    <property type="entry name" value="OS05G0538250 PROTEIN"/>
    <property type="match status" value="1"/>
</dbReference>
<dbReference type="SUPFAM" id="SSF81383">
    <property type="entry name" value="F-box domain"/>
    <property type="match status" value="1"/>
</dbReference>
<dbReference type="InterPro" id="IPR053772">
    <property type="entry name" value="At1g61320/At1g61330-like"/>
</dbReference>
<dbReference type="EMBL" id="OZ075131">
    <property type="protein sequence ID" value="CAL4980999.1"/>
    <property type="molecule type" value="Genomic_DNA"/>
</dbReference>
<accession>A0ABC9AN34</accession>
<dbReference type="InterPro" id="IPR036047">
    <property type="entry name" value="F-box-like_dom_sf"/>
</dbReference>
<dbReference type="Proteomes" id="UP001497457">
    <property type="component" value="Chromosome 21rd"/>
</dbReference>
<protein>
    <recommendedName>
        <fullName evidence="2">At1g61320/AtMIF1 LRR domain-containing protein</fullName>
    </recommendedName>
</protein>
<feature type="compositionally biased region" description="Polar residues" evidence="1">
    <location>
        <begin position="16"/>
        <end position="30"/>
    </location>
</feature>
<feature type="region of interest" description="Disordered" evidence="1">
    <location>
        <begin position="1"/>
        <end position="30"/>
    </location>
</feature>
<feature type="compositionally biased region" description="Basic and acidic residues" evidence="1">
    <location>
        <begin position="1"/>
        <end position="14"/>
    </location>
</feature>
<dbReference type="Pfam" id="PF23622">
    <property type="entry name" value="LRR_At1g61320_AtMIF1"/>
    <property type="match status" value="1"/>
</dbReference>
<dbReference type="Gene3D" id="3.80.10.10">
    <property type="entry name" value="Ribonuclease Inhibitor"/>
    <property type="match status" value="1"/>
</dbReference>
<name>A0ABC9AN34_9POAL</name>
<dbReference type="PANTHER" id="PTHR34145">
    <property type="entry name" value="OS02G0105600 PROTEIN"/>
    <property type="match status" value="1"/>
</dbReference>
<feature type="domain" description="At1g61320/AtMIF1 LRR" evidence="2">
    <location>
        <begin position="127"/>
        <end position="513"/>
    </location>
</feature>
<evidence type="ECO:0000256" key="1">
    <source>
        <dbReference type="SAM" id="MobiDB-lite"/>
    </source>
</evidence>
<dbReference type="InterPro" id="IPR032675">
    <property type="entry name" value="LRR_dom_sf"/>
</dbReference>
<evidence type="ECO:0000313" key="4">
    <source>
        <dbReference type="Proteomes" id="UP001497457"/>
    </source>
</evidence>
<keyword evidence="4" id="KW-1185">Reference proteome</keyword>
<dbReference type="AlphaFoldDB" id="A0ABC9AN34"/>
<sequence length="518" mass="57937">MEMHTGTCRKRELRPGSSSASPQGPVSQDVQGFKVMERGSMLDKLPEDIFDSLYSYLPIEDAARAACVSHGFLRSWRRYPRLLFNNKTQGYKKLSMHLDQDTRALEDEQYGLDKIGSYFINMINHALENHSGFGMKALILQLFPCRIDASFIDKWLQIAVKPGIEELALEMSIPKKRAEYNFPSLLLSNEIGGATLESLRLISCSFHPTITLGCNKSLTSLYLSFVHISGEELGQFVSNCLVLAQLSITNCNDIVCFKVPSVLHHLNHFQVGNCEMLQVIEISAPKLSSFVYGDSLIKISLGAEVKRIRMIGSKPNTLCHARAELPSFMPAVERLIVESSCEKVKTPVLSSKFLHLKYLEIYLVDVQLYYQDYFCLVSFLDASPALETFVLHVETGCLLRCDSVLKDLDNGQLHLRQMPECLRYNLKNVIITGFSSATSLIELTNHIVRNASALVCMTLDTARGCGRRTGKTDKCQHMSKEGIMEAQKALEAVNRCIEGMVPSSTNFKALEPCCQCGC</sequence>
<evidence type="ECO:0000313" key="3">
    <source>
        <dbReference type="EMBL" id="CAL4980999.1"/>
    </source>
</evidence>
<reference evidence="3 4" key="2">
    <citation type="submission" date="2024-10" db="EMBL/GenBank/DDBJ databases">
        <authorList>
            <person name="Ryan C."/>
        </authorList>
    </citation>
    <scope>NUCLEOTIDE SEQUENCE [LARGE SCALE GENOMIC DNA]</scope>
</reference>
<evidence type="ECO:0000259" key="2">
    <source>
        <dbReference type="Pfam" id="PF23622"/>
    </source>
</evidence>
<organism evidence="3 4">
    <name type="scientific">Urochloa decumbens</name>
    <dbReference type="NCBI Taxonomy" id="240449"/>
    <lineage>
        <taxon>Eukaryota</taxon>
        <taxon>Viridiplantae</taxon>
        <taxon>Streptophyta</taxon>
        <taxon>Embryophyta</taxon>
        <taxon>Tracheophyta</taxon>
        <taxon>Spermatophyta</taxon>
        <taxon>Magnoliopsida</taxon>
        <taxon>Liliopsida</taxon>
        <taxon>Poales</taxon>
        <taxon>Poaceae</taxon>
        <taxon>PACMAD clade</taxon>
        <taxon>Panicoideae</taxon>
        <taxon>Panicodae</taxon>
        <taxon>Paniceae</taxon>
        <taxon>Melinidinae</taxon>
        <taxon>Urochloa</taxon>
    </lineage>
</organism>
<gene>
    <name evidence="3" type="ORF">URODEC1_LOCUS55941</name>
</gene>
<reference evidence="4" key="1">
    <citation type="submission" date="2024-06" db="EMBL/GenBank/DDBJ databases">
        <authorList>
            <person name="Ryan C."/>
        </authorList>
    </citation>
    <scope>NUCLEOTIDE SEQUENCE [LARGE SCALE GENOMIC DNA]</scope>
</reference>
<proteinExistence type="predicted"/>